<gene>
    <name evidence="2" type="ORF">D915_009413</name>
</gene>
<organism evidence="2 3">
    <name type="scientific">Fasciola hepatica</name>
    <name type="common">Liver fluke</name>
    <dbReference type="NCBI Taxonomy" id="6192"/>
    <lineage>
        <taxon>Eukaryota</taxon>
        <taxon>Metazoa</taxon>
        <taxon>Spiralia</taxon>
        <taxon>Lophotrochozoa</taxon>
        <taxon>Platyhelminthes</taxon>
        <taxon>Trematoda</taxon>
        <taxon>Digenea</taxon>
        <taxon>Plagiorchiida</taxon>
        <taxon>Echinostomata</taxon>
        <taxon>Echinostomatoidea</taxon>
        <taxon>Fasciolidae</taxon>
        <taxon>Fasciola</taxon>
    </lineage>
</organism>
<evidence type="ECO:0000256" key="1">
    <source>
        <dbReference type="SAM" id="MobiDB-lite"/>
    </source>
</evidence>
<protein>
    <submittedName>
        <fullName evidence="2">Uncharacterized protein</fullName>
    </submittedName>
</protein>
<comment type="caution">
    <text evidence="2">The sequence shown here is derived from an EMBL/GenBank/DDBJ whole genome shotgun (WGS) entry which is preliminary data.</text>
</comment>
<sequence length="167" mass="19660">MTVRLQFQSRVQLPGERFSEFVRQLRNLARGAFPDLDLAAHEDKVREQITVGLRHQTLVKKFRKRPRITVQEALDTAREVEKLERLLRDQQIGLPQSISIVQPPPQLRPNWNRPPPRDWVRPYRPNPDFRPSPRRTDHVDCTYCRRFGTKARACGHNRVVITAQILE</sequence>
<name>A0A4E0QYD7_FASHE</name>
<evidence type="ECO:0000313" key="3">
    <source>
        <dbReference type="Proteomes" id="UP000230066"/>
    </source>
</evidence>
<proteinExistence type="predicted"/>
<evidence type="ECO:0000313" key="2">
    <source>
        <dbReference type="EMBL" id="THD19943.1"/>
    </source>
</evidence>
<keyword evidence="3" id="KW-1185">Reference proteome</keyword>
<dbReference type="EMBL" id="JXXN02005380">
    <property type="protein sequence ID" value="THD19943.1"/>
    <property type="molecule type" value="Genomic_DNA"/>
</dbReference>
<dbReference type="Proteomes" id="UP000230066">
    <property type="component" value="Unassembled WGS sequence"/>
</dbReference>
<accession>A0A4E0QYD7</accession>
<feature type="region of interest" description="Disordered" evidence="1">
    <location>
        <begin position="103"/>
        <end position="134"/>
    </location>
</feature>
<reference evidence="2" key="1">
    <citation type="submission" date="2019-03" db="EMBL/GenBank/DDBJ databases">
        <title>Improved annotation for the trematode Fasciola hepatica.</title>
        <authorList>
            <person name="Choi Y.-J."/>
            <person name="Martin J."/>
            <person name="Mitreva M."/>
        </authorList>
    </citation>
    <scope>NUCLEOTIDE SEQUENCE [LARGE SCALE GENOMIC DNA]</scope>
</reference>
<dbReference type="AlphaFoldDB" id="A0A4E0QYD7"/>